<accession>A0AAV1Z6Z1</accession>
<dbReference type="InterPro" id="IPR008042">
    <property type="entry name" value="Retrotrans_Pao"/>
</dbReference>
<gene>
    <name evidence="1" type="ORF">LARSCL_LOCUS2923</name>
</gene>
<dbReference type="EMBL" id="CAXIEN010000020">
    <property type="protein sequence ID" value="CAL1266110.1"/>
    <property type="molecule type" value="Genomic_DNA"/>
</dbReference>
<name>A0AAV1Z6Z1_9ARAC</name>
<evidence type="ECO:0000313" key="2">
    <source>
        <dbReference type="Proteomes" id="UP001497382"/>
    </source>
</evidence>
<proteinExistence type="predicted"/>
<dbReference type="PANTHER" id="PTHR47331">
    <property type="entry name" value="PHD-TYPE DOMAIN-CONTAINING PROTEIN"/>
    <property type="match status" value="1"/>
</dbReference>
<organism evidence="1 2">
    <name type="scientific">Larinioides sclopetarius</name>
    <dbReference type="NCBI Taxonomy" id="280406"/>
    <lineage>
        <taxon>Eukaryota</taxon>
        <taxon>Metazoa</taxon>
        <taxon>Ecdysozoa</taxon>
        <taxon>Arthropoda</taxon>
        <taxon>Chelicerata</taxon>
        <taxon>Arachnida</taxon>
        <taxon>Araneae</taxon>
        <taxon>Araneomorphae</taxon>
        <taxon>Entelegynae</taxon>
        <taxon>Araneoidea</taxon>
        <taxon>Araneidae</taxon>
        <taxon>Larinioides</taxon>
    </lineage>
</organism>
<dbReference type="PANTHER" id="PTHR47331:SF1">
    <property type="entry name" value="GAG-LIKE PROTEIN"/>
    <property type="match status" value="1"/>
</dbReference>
<reference evidence="1 2" key="1">
    <citation type="submission" date="2024-04" db="EMBL/GenBank/DDBJ databases">
        <authorList>
            <person name="Rising A."/>
            <person name="Reimegard J."/>
            <person name="Sonavane S."/>
            <person name="Akerstrom W."/>
            <person name="Nylinder S."/>
            <person name="Hedman E."/>
            <person name="Kallberg Y."/>
        </authorList>
    </citation>
    <scope>NUCLEOTIDE SEQUENCE [LARGE SCALE GENOMIC DNA]</scope>
</reference>
<dbReference type="Pfam" id="PF05380">
    <property type="entry name" value="Peptidase_A17"/>
    <property type="match status" value="1"/>
</dbReference>
<dbReference type="Proteomes" id="UP001497382">
    <property type="component" value="Unassembled WGS sequence"/>
</dbReference>
<evidence type="ECO:0000313" key="1">
    <source>
        <dbReference type="EMBL" id="CAL1266110.1"/>
    </source>
</evidence>
<sequence>MLYPLVESSLPDDTLRAWQRFRAINRSYKETESSEQNDKKESTHRMDLDGLLLFLIDEIEGEERVSIATNCFTKYPSPKPGNAKHFGFKNRREFPQAPSASTLIATSEQNSISCIFCAGIHESEILIGADIAGKLMTGGFKLLTSGPAAIETKLGWTVFGKNGMREISDNSALLVTSMLNKEILVSDLWSLDSLGILDPSEKKNKQELQEEARDHFLSTVKVNEEGRFQVKSTWLNNHLPNIVKKRDIATTHKIFDPLGIACPVTLIPKLLLQHLWKVKLSWDQEVDSNSKLEFCKWLNDLKCLERLKIPRWLNCDLEIENVSLHFCDANKNINLPAPPLPRDRVEDASVFQITGIDYAGPIFFRELRQAI</sequence>
<keyword evidence="2" id="KW-1185">Reference proteome</keyword>
<comment type="caution">
    <text evidence="1">The sequence shown here is derived from an EMBL/GenBank/DDBJ whole genome shotgun (WGS) entry which is preliminary data.</text>
</comment>
<dbReference type="AlphaFoldDB" id="A0AAV1Z6Z1"/>
<protein>
    <submittedName>
        <fullName evidence="1">Uncharacterized protein</fullName>
    </submittedName>
</protein>